<accession>A0A0V0QVP3</accession>
<evidence type="ECO:0000313" key="3">
    <source>
        <dbReference type="EMBL" id="KRX06157.1"/>
    </source>
</evidence>
<feature type="region of interest" description="Disordered" evidence="1">
    <location>
        <begin position="450"/>
        <end position="470"/>
    </location>
</feature>
<dbReference type="InParanoid" id="A0A0V0QVP3"/>
<dbReference type="EMBL" id="LDAU01000099">
    <property type="protein sequence ID" value="KRX06157.1"/>
    <property type="molecule type" value="Genomic_DNA"/>
</dbReference>
<feature type="compositionally biased region" description="Basic residues" evidence="1">
    <location>
        <begin position="450"/>
        <end position="466"/>
    </location>
</feature>
<feature type="compositionally biased region" description="Low complexity" evidence="1">
    <location>
        <begin position="408"/>
        <end position="432"/>
    </location>
</feature>
<name>A0A0V0QVP3_PSEPJ</name>
<organism evidence="3 4">
    <name type="scientific">Pseudocohnilembus persalinus</name>
    <name type="common">Ciliate</name>
    <dbReference type="NCBI Taxonomy" id="266149"/>
    <lineage>
        <taxon>Eukaryota</taxon>
        <taxon>Sar</taxon>
        <taxon>Alveolata</taxon>
        <taxon>Ciliophora</taxon>
        <taxon>Intramacronucleata</taxon>
        <taxon>Oligohymenophorea</taxon>
        <taxon>Scuticociliatia</taxon>
        <taxon>Philasterida</taxon>
        <taxon>Pseudocohnilembidae</taxon>
        <taxon>Pseudocohnilembus</taxon>
    </lineage>
</organism>
<feature type="compositionally biased region" description="Polar residues" evidence="1">
    <location>
        <begin position="397"/>
        <end position="407"/>
    </location>
</feature>
<protein>
    <recommendedName>
        <fullName evidence="2">SPRY domain-containing protein</fullName>
    </recommendedName>
</protein>
<feature type="domain" description="SPRY" evidence="2">
    <location>
        <begin position="760"/>
        <end position="875"/>
    </location>
</feature>
<feature type="compositionally biased region" description="Basic and acidic residues" evidence="1">
    <location>
        <begin position="334"/>
        <end position="350"/>
    </location>
</feature>
<keyword evidence="4" id="KW-1185">Reference proteome</keyword>
<sequence>MDYSEKNELTQLISKLSEYKESFKFGSQNLQNNNYFAEQEQEILTLNSQSSSSTMSESGKNIPIYEENTNSYKLSQGLEKGLQKIYEQHKGDDVIQENIDEYDEILQESGKYPINQYYNKQDSVEPEKKSPQITYQKQQILHQFSNNNFTLHNNQKSDPELNNSQPVKSSSMISLNYPLEQNQEQEKKEDNFNQKFQIQNLEKKSVPDKLLNRSFEHHSEIQKENSESQQNNTKSQILKERRTLNENFNTSDSSPNKNSTLYNDLASNNQDLLKMYQRHKYETDDDEPQALVLDTIIKYKKFKKTNNILLKYPLKIKKAADIEKELQRDYHRHTELPHLKQEQKQKKLENLKNSQKSAQQKHPFKLEFHSPKSKPKISNNNFDLSEIKYEVSEIASSHSSNIRKVNTNSNSSSSSSSSNSYESDSSSSISIIPHEKIQNPIAQNFMGLSKKSKKNNNKNKNNKKKQNNYEFQNKFYKLKSNQDYCQNLESSFDATQNQKQINQTNSKQTYKNLLRRNTTNFDEPIISYHIPGQKPKATEIQKQTQKSTNVLPRAFSINSLEENAENKEEFKKKHKQVYLYEHEKRYLSKQSNIHNTNYIFGNYSIKDTKKLKMSRVYYFNTDFYLPFLISDDTFGDQNRVKVGELISFIQFIYLQDPNSDKSLMRYPKEPHFYSLYQGLEEEPGCPDMSLPQVNIESYIEVLDFGDYSFFSTELVHKDIKIYQNNSKLDTVQGTESSSNVRKYALIKPEINPFMEHEYIFHINSVDPNELLAIGICEQEIVKRQKFYFNDKSQGVYLMQSNGTVFSSHNQSLNKTKQEFSFGQGDILTIKVDLSSQTITFYNRMSKEQYTLKTQDITTCNACVVLTSNQDKVQFETEEECEAFQQPNLVLLENSEQLNEYFPQIKDNNLDSSNLSINSDLEKFMFYDEIEKTYKKKKSKQNIEDFNTILIKIAVLDKRQYSALIREEQNLVLENLYLKIQENSGNQNICQDNCYFSYQKDPQYAQNDVINDIQQIQDLDPEKILYCHFKDFYHGELDGAELQSEILQQPYSTSTSFQNSQISLINKTDQFLNNQNYIWQNPYLKIPKSSSYFNLTRKLMSITGIADPKKTLTQYPNQPIFNSDSEGSDSDELDNTPQRQFEQLLNEINFDVEKYEQEHVESYEEFPFSKIQYKKKQEKLQISRRVIGIDGEKIYNKLEKSDSIFSSFMKIFRPNLKTKNSVIQFEDIIDIKISKRDRRKIDLAFKQEQGRVKVWKLYADDQNDAKRFFIKVYLLKVLIEAEDFAISQYQ</sequence>
<evidence type="ECO:0000313" key="4">
    <source>
        <dbReference type="Proteomes" id="UP000054937"/>
    </source>
</evidence>
<feature type="region of interest" description="Disordered" evidence="1">
    <location>
        <begin position="397"/>
        <end position="434"/>
    </location>
</feature>
<feature type="region of interest" description="Disordered" evidence="1">
    <location>
        <begin position="334"/>
        <end position="380"/>
    </location>
</feature>
<dbReference type="InterPro" id="IPR043136">
    <property type="entry name" value="B30.2/SPRY_sf"/>
</dbReference>
<evidence type="ECO:0000256" key="1">
    <source>
        <dbReference type="SAM" id="MobiDB-lite"/>
    </source>
</evidence>
<proteinExistence type="predicted"/>
<feature type="region of interest" description="Disordered" evidence="1">
    <location>
        <begin position="1112"/>
        <end position="1134"/>
    </location>
</feature>
<dbReference type="InterPro" id="IPR003877">
    <property type="entry name" value="SPRY_dom"/>
</dbReference>
<feature type="region of interest" description="Disordered" evidence="1">
    <location>
        <begin position="149"/>
        <end position="170"/>
    </location>
</feature>
<dbReference type="Gene3D" id="2.60.120.920">
    <property type="match status" value="1"/>
</dbReference>
<comment type="caution">
    <text evidence="3">The sequence shown here is derived from an EMBL/GenBank/DDBJ whole genome shotgun (WGS) entry which is preliminary data.</text>
</comment>
<feature type="compositionally biased region" description="Polar residues" evidence="1">
    <location>
        <begin position="1112"/>
        <end position="1121"/>
    </location>
</feature>
<reference evidence="3 4" key="1">
    <citation type="journal article" date="2015" name="Sci. Rep.">
        <title>Genome of the facultative scuticociliatosis pathogen Pseudocohnilembus persalinus provides insight into its virulence through horizontal gene transfer.</title>
        <authorList>
            <person name="Xiong J."/>
            <person name="Wang G."/>
            <person name="Cheng J."/>
            <person name="Tian M."/>
            <person name="Pan X."/>
            <person name="Warren A."/>
            <person name="Jiang C."/>
            <person name="Yuan D."/>
            <person name="Miao W."/>
        </authorList>
    </citation>
    <scope>NUCLEOTIDE SEQUENCE [LARGE SCALE GENOMIC DNA]</scope>
    <source>
        <strain evidence="3">36N120E</strain>
    </source>
</reference>
<dbReference type="Proteomes" id="UP000054937">
    <property type="component" value="Unassembled WGS sequence"/>
</dbReference>
<gene>
    <name evidence="3" type="ORF">PPERSA_12846</name>
</gene>
<evidence type="ECO:0000259" key="2">
    <source>
        <dbReference type="Pfam" id="PF00622"/>
    </source>
</evidence>
<dbReference type="Pfam" id="PF00622">
    <property type="entry name" value="SPRY"/>
    <property type="match status" value="1"/>
</dbReference>